<dbReference type="OrthoDB" id="2554267at2"/>
<dbReference type="PANTHER" id="PTHR37829">
    <property type="entry name" value="PHAGE-LIKE ELEMENT PBSX PROTEIN XKDT"/>
    <property type="match status" value="1"/>
</dbReference>
<dbReference type="Pfam" id="PF04865">
    <property type="entry name" value="Baseplate_J"/>
    <property type="match status" value="1"/>
</dbReference>
<dbReference type="RefSeq" id="WP_009498037.1">
    <property type="nucleotide sequence ID" value="NZ_GL982998.1"/>
</dbReference>
<feature type="domain" description="Baseplate J-like central" evidence="3">
    <location>
        <begin position="202"/>
        <end position="277"/>
    </location>
</feature>
<evidence type="ECO:0000256" key="1">
    <source>
        <dbReference type="ARBA" id="ARBA00038087"/>
    </source>
</evidence>
<evidence type="ECO:0000259" key="3">
    <source>
        <dbReference type="Pfam" id="PF26078"/>
    </source>
</evidence>
<evidence type="ECO:0000313" key="6">
    <source>
        <dbReference type="Proteomes" id="UP000005316"/>
    </source>
</evidence>
<dbReference type="PANTHER" id="PTHR37829:SF3">
    <property type="entry name" value="PROTEIN JAYE-RELATED"/>
    <property type="match status" value="1"/>
</dbReference>
<name>F9DX15_9BACL</name>
<reference evidence="5 6" key="1">
    <citation type="submission" date="2011-04" db="EMBL/GenBank/DDBJ databases">
        <authorList>
            <person name="Muzny D."/>
            <person name="Qin X."/>
            <person name="Deng J."/>
            <person name="Jiang H."/>
            <person name="Liu Y."/>
            <person name="Qu J."/>
            <person name="Song X.-Z."/>
            <person name="Zhang L."/>
            <person name="Thornton R."/>
            <person name="Coyle M."/>
            <person name="Francisco L."/>
            <person name="Jackson L."/>
            <person name="Javaid M."/>
            <person name="Korchina V."/>
            <person name="Kovar C."/>
            <person name="Mata R."/>
            <person name="Mathew T."/>
            <person name="Ngo R."/>
            <person name="Nguyen L."/>
            <person name="Nguyen N."/>
            <person name="Okwuonu G."/>
            <person name="Ongeri F."/>
            <person name="Pham C."/>
            <person name="Simmons D."/>
            <person name="Wilczek-Boney K."/>
            <person name="Hale W."/>
            <person name="Jakkamsetti A."/>
            <person name="Pham P."/>
            <person name="Ruth R."/>
            <person name="San Lucas F."/>
            <person name="Warren J."/>
            <person name="Zhang J."/>
            <person name="Zhao Z."/>
            <person name="Zhou C."/>
            <person name="Zhu D."/>
            <person name="Lee S."/>
            <person name="Bess C."/>
            <person name="Blankenburg K."/>
            <person name="Forbes L."/>
            <person name="Fu Q."/>
            <person name="Gubbala S."/>
            <person name="Hirani K."/>
            <person name="Jayaseelan J.C."/>
            <person name="Lara F."/>
            <person name="Munidasa M."/>
            <person name="Palculict T."/>
            <person name="Patil S."/>
            <person name="Pu L.-L."/>
            <person name="Saada N."/>
            <person name="Tang L."/>
            <person name="Weissenberger G."/>
            <person name="Zhu Y."/>
            <person name="Hemphill L."/>
            <person name="Shang Y."/>
            <person name="Youmans B."/>
            <person name="Ayvaz T."/>
            <person name="Ross M."/>
            <person name="Santibanez J."/>
            <person name="Aqrawi P."/>
            <person name="Gross S."/>
            <person name="Joshi V."/>
            <person name="Fowler G."/>
            <person name="Nazareth L."/>
            <person name="Reid J."/>
            <person name="Worley K."/>
            <person name="Petrosino J."/>
            <person name="Highlander S."/>
            <person name="Gibbs R."/>
        </authorList>
    </citation>
    <scope>NUCLEOTIDE SEQUENCE [LARGE SCALE GENOMIC DNA]</scope>
    <source>
        <strain evidence="5 6">2681</strain>
    </source>
</reference>
<feature type="domain" description="Baseplate protein J-like barrel" evidence="2">
    <location>
        <begin position="94"/>
        <end position="179"/>
    </location>
</feature>
<dbReference type="eggNOG" id="COG3299">
    <property type="taxonomic scope" value="Bacteria"/>
</dbReference>
<dbReference type="InterPro" id="IPR006949">
    <property type="entry name" value="Barrel_Baseplate_J-like"/>
</dbReference>
<evidence type="ECO:0000259" key="4">
    <source>
        <dbReference type="Pfam" id="PF26079"/>
    </source>
</evidence>
<protein>
    <submittedName>
        <fullName evidence="5">Uncharacterized protein</fullName>
    </submittedName>
</protein>
<dbReference type="InterPro" id="IPR058531">
    <property type="entry name" value="Baseplate_J_M"/>
</dbReference>
<dbReference type="Pfam" id="PF26079">
    <property type="entry name" value="Baseplate_J_C"/>
    <property type="match status" value="1"/>
</dbReference>
<dbReference type="HOGENOM" id="CLU_039609_0_0_9"/>
<dbReference type="EMBL" id="AFPZ01000105">
    <property type="protein sequence ID" value="EGQ21063.1"/>
    <property type="molecule type" value="Genomic_DNA"/>
</dbReference>
<dbReference type="Proteomes" id="UP000005316">
    <property type="component" value="Unassembled WGS sequence"/>
</dbReference>
<dbReference type="Pfam" id="PF26078">
    <property type="entry name" value="Baseplate_J_M"/>
    <property type="match status" value="1"/>
</dbReference>
<comment type="caution">
    <text evidence="5">The sequence shown here is derived from an EMBL/GenBank/DDBJ whole genome shotgun (WGS) entry which is preliminary data.</text>
</comment>
<evidence type="ECO:0000259" key="2">
    <source>
        <dbReference type="Pfam" id="PF04865"/>
    </source>
</evidence>
<dbReference type="InterPro" id="IPR058530">
    <property type="entry name" value="Baseplate_J-like_C"/>
</dbReference>
<dbReference type="AlphaFoldDB" id="F9DX15"/>
<dbReference type="InterPro" id="IPR052399">
    <property type="entry name" value="Phage_Baseplate_Assmbl_Protein"/>
</dbReference>
<accession>F9DX15</accession>
<evidence type="ECO:0000313" key="5">
    <source>
        <dbReference type="EMBL" id="EGQ21063.1"/>
    </source>
</evidence>
<proteinExistence type="inferred from homology"/>
<comment type="similarity">
    <text evidence="1">Belongs to the Mu gp47/PBSX XkdT family.</text>
</comment>
<sequence>MEEFVLPDFLQETEDETHKNMVEMAPPNLDTAEGVLYWDHTRPTARVKDRLVSYELTLALMMKFPQFAVDYFLDWHGDPIGVYRRPAISAVGEVTFSGEPGTRIPAGSIVTTIGDDNEAAVMFNVVEGGVIGEVGNLTLRISAVNPGLIGAVPANTIIGIVEPIKGLTTITNAAPTLGGAEREDDDSYRERILDRHRNKPLSGAKRDYERWAKEVPGVGDVIVLPLWDGPKTVKVSITDSDRQLASAELIAAVKEHIDPIDGMGEGTAPIGAVVTVDTLTLIRISIKLSLDLEKDYLLADVLQNIKRNIDSYLADKNIVKYTDVFGVITDTDGVADHSGLTLNDAMTNITLAKGERASVGEVMTV</sequence>
<feature type="domain" description="Baseplate J-like C-terminal" evidence="4">
    <location>
        <begin position="284"/>
        <end position="362"/>
    </location>
</feature>
<organism evidence="5 6">
    <name type="scientific">Sporosarcina newyorkensis 2681</name>
    <dbReference type="NCBI Taxonomy" id="1027292"/>
    <lineage>
        <taxon>Bacteria</taxon>
        <taxon>Bacillati</taxon>
        <taxon>Bacillota</taxon>
        <taxon>Bacilli</taxon>
        <taxon>Bacillales</taxon>
        <taxon>Caryophanaceae</taxon>
        <taxon>Sporosarcina</taxon>
    </lineage>
</organism>
<gene>
    <name evidence="5" type="ORF">HMPREF9372_3346</name>
</gene>